<evidence type="ECO:0000256" key="2">
    <source>
        <dbReference type="ARBA" id="ARBA00022525"/>
    </source>
</evidence>
<proteinExistence type="predicted"/>
<comment type="subcellular location">
    <subcellularLocation>
        <location evidence="1">Secreted</location>
    </subcellularLocation>
</comment>
<dbReference type="CDD" id="cd09819">
    <property type="entry name" value="An_peroxidase_bacterial_1"/>
    <property type="match status" value="1"/>
</dbReference>
<evidence type="ECO:0000313" key="5">
    <source>
        <dbReference type="Proteomes" id="UP000518315"/>
    </source>
</evidence>
<dbReference type="GO" id="GO:0005576">
    <property type="term" value="C:extracellular region"/>
    <property type="evidence" value="ECO:0007669"/>
    <property type="project" value="UniProtKB-SubCell"/>
</dbReference>
<keyword evidence="5" id="KW-1185">Reference proteome</keyword>
<dbReference type="RefSeq" id="WP_245438548.1">
    <property type="nucleotide sequence ID" value="NZ_JACHXH010000025.1"/>
</dbReference>
<dbReference type="Proteomes" id="UP000518315">
    <property type="component" value="Unassembled WGS sequence"/>
</dbReference>
<comment type="caution">
    <text evidence="4">The sequence shown here is derived from an EMBL/GenBank/DDBJ whole genome shotgun (WGS) entry which is preliminary data.</text>
</comment>
<dbReference type="PANTHER" id="PTHR11475:SF4">
    <property type="entry name" value="CHORION PEROXIDASE"/>
    <property type="match status" value="1"/>
</dbReference>
<dbReference type="InterPro" id="IPR037120">
    <property type="entry name" value="Haem_peroxidase_sf_animal"/>
</dbReference>
<keyword evidence="2" id="KW-0964">Secreted</keyword>
<reference evidence="4 5" key="1">
    <citation type="submission" date="2020-08" db="EMBL/GenBank/DDBJ databases">
        <title>Genomic Encyclopedia of Type Strains, Phase III (KMG-III): the genomes of soil and plant-associated and newly described type strains.</title>
        <authorList>
            <person name="Whitman W."/>
        </authorList>
    </citation>
    <scope>NUCLEOTIDE SEQUENCE [LARGE SCALE GENOMIC DNA]</scope>
    <source>
        <strain evidence="4 5">CECT 4113</strain>
    </source>
</reference>
<accession>A0A7W5G255</accession>
<evidence type="ECO:0000313" key="4">
    <source>
        <dbReference type="EMBL" id="MBB3137868.1"/>
    </source>
</evidence>
<dbReference type="EMBL" id="JACHXH010000025">
    <property type="protein sequence ID" value="MBB3137868.1"/>
    <property type="molecule type" value="Genomic_DNA"/>
</dbReference>
<protein>
    <recommendedName>
        <fullName evidence="6">Peroxidase</fullName>
    </recommendedName>
</protein>
<evidence type="ECO:0000256" key="3">
    <source>
        <dbReference type="ARBA" id="ARBA00023180"/>
    </source>
</evidence>
<dbReference type="InterPro" id="IPR010255">
    <property type="entry name" value="Haem_peroxidase_sf"/>
</dbReference>
<organism evidence="4 5">
    <name type="scientific">Rhizobium pisi</name>
    <dbReference type="NCBI Taxonomy" id="574561"/>
    <lineage>
        <taxon>Bacteria</taxon>
        <taxon>Pseudomonadati</taxon>
        <taxon>Pseudomonadota</taxon>
        <taxon>Alphaproteobacteria</taxon>
        <taxon>Hyphomicrobiales</taxon>
        <taxon>Rhizobiaceae</taxon>
        <taxon>Rhizobium/Agrobacterium group</taxon>
        <taxon>Rhizobium</taxon>
    </lineage>
</organism>
<dbReference type="SUPFAM" id="SSF48113">
    <property type="entry name" value="Heme-dependent peroxidases"/>
    <property type="match status" value="1"/>
</dbReference>
<name>A0A7W5G255_9HYPH</name>
<gene>
    <name evidence="4" type="ORF">FHS26_005636</name>
</gene>
<dbReference type="PANTHER" id="PTHR11475">
    <property type="entry name" value="OXIDASE/PEROXIDASE"/>
    <property type="match status" value="1"/>
</dbReference>
<dbReference type="AlphaFoldDB" id="A0A7W5G255"/>
<keyword evidence="3" id="KW-0325">Glycoprotein</keyword>
<dbReference type="InterPro" id="IPR019791">
    <property type="entry name" value="Haem_peroxidase_animal"/>
</dbReference>
<evidence type="ECO:0008006" key="6">
    <source>
        <dbReference type="Google" id="ProtNLM"/>
    </source>
</evidence>
<dbReference type="GO" id="GO:0004601">
    <property type="term" value="F:peroxidase activity"/>
    <property type="evidence" value="ECO:0007669"/>
    <property type="project" value="InterPro"/>
</dbReference>
<dbReference type="GO" id="GO:0020037">
    <property type="term" value="F:heme binding"/>
    <property type="evidence" value="ECO:0007669"/>
    <property type="project" value="InterPro"/>
</dbReference>
<dbReference type="Gene3D" id="1.10.640.10">
    <property type="entry name" value="Haem peroxidase domain superfamily, animal type"/>
    <property type="match status" value="1"/>
</dbReference>
<dbReference type="GO" id="GO:0006979">
    <property type="term" value="P:response to oxidative stress"/>
    <property type="evidence" value="ECO:0007669"/>
    <property type="project" value="InterPro"/>
</dbReference>
<dbReference type="PROSITE" id="PS50292">
    <property type="entry name" value="PEROXIDASE_3"/>
    <property type="match status" value="1"/>
</dbReference>
<evidence type="ECO:0000256" key="1">
    <source>
        <dbReference type="ARBA" id="ARBA00004613"/>
    </source>
</evidence>
<sequence>MARSKHGTPVRGMDSVAHSSVRDQRFGRMFRNLPAAAFTEDALTDLAKTMFQGEFAEKIEEGKPVDVALNEREPEDENPAIPAGFTYFGQFLDHDITFDPVSSLDRFNDPDALQDFRTPRLDLDSVYGSGPADQPFLYEDDELHLLLGEDKDFDGTRKNRPDLPRNSAPIRRALLGDKRNDENVIVSQLHATFLRFHNKVVDTLRSRDFELCQQTVRWHYQWIVLHDFLPRIIGRETYERVIVGRGEKPNIRFYNPQGRYAFIPVEFSVAAYRYGHSMVRPSYSLNRIVTKPRPVEQPFNGKTATFNRIPIFSLLEGEPLANLNGFRELPGFWPIDWAFFFDGIAPDGEPPAGAVLPQPSYKLDTTLVDPLTSLPDHRHEPIKIRRALAALNLLRGWRLGLPSGQAVARHMEMEALSDEQLFDSEDADRKRARAALLTNHPGIFKGNAPLWFYILREAEIFGNSQHLGPVGGTIVAEVLAGLIREDRHSFLAQWPKWRPTLPGAEPGHFTMADLINFTNGSGAV</sequence>
<dbReference type="Pfam" id="PF03098">
    <property type="entry name" value="An_peroxidase"/>
    <property type="match status" value="1"/>
</dbReference>